<evidence type="ECO:0000313" key="1">
    <source>
        <dbReference type="EMBL" id="KAK0151849.1"/>
    </source>
</evidence>
<accession>A0AA47N4S8</accession>
<dbReference type="EMBL" id="JAOPHQ010001158">
    <property type="protein sequence ID" value="KAK0151849.1"/>
    <property type="molecule type" value="Genomic_DNA"/>
</dbReference>
<gene>
    <name evidence="1" type="ORF">N1851_006773</name>
</gene>
<sequence length="113" mass="12838">MQPHGSTPHISRYKFCKKPTTVVHYKGLHLKRLLEQRWTGLLAHCVSDSKILRKRKRSLLTEVDTVLPAYGAEMPTEAAGLLREMTVSHLLPILALLDPPNKLLQREDTDFLG</sequence>
<organism evidence="1 2">
    <name type="scientific">Merluccius polli</name>
    <name type="common">Benguela hake</name>
    <name type="synonym">Merluccius cadenati</name>
    <dbReference type="NCBI Taxonomy" id="89951"/>
    <lineage>
        <taxon>Eukaryota</taxon>
        <taxon>Metazoa</taxon>
        <taxon>Chordata</taxon>
        <taxon>Craniata</taxon>
        <taxon>Vertebrata</taxon>
        <taxon>Euteleostomi</taxon>
        <taxon>Actinopterygii</taxon>
        <taxon>Neopterygii</taxon>
        <taxon>Teleostei</taxon>
        <taxon>Neoteleostei</taxon>
        <taxon>Acanthomorphata</taxon>
        <taxon>Zeiogadaria</taxon>
        <taxon>Gadariae</taxon>
        <taxon>Gadiformes</taxon>
        <taxon>Gadoidei</taxon>
        <taxon>Merlucciidae</taxon>
        <taxon>Merluccius</taxon>
    </lineage>
</organism>
<dbReference type="AlphaFoldDB" id="A0AA47N4S8"/>
<dbReference type="Proteomes" id="UP001174136">
    <property type="component" value="Unassembled WGS sequence"/>
</dbReference>
<reference evidence="1" key="1">
    <citation type="journal article" date="2023" name="Front. Mar. Sci.">
        <title>A new Merluccius polli reference genome to investigate the effects of global change in West African waters.</title>
        <authorList>
            <person name="Mateo J.L."/>
            <person name="Blanco-Fernandez C."/>
            <person name="Garcia-Vazquez E."/>
            <person name="Machado-Schiaffino G."/>
        </authorList>
    </citation>
    <scope>NUCLEOTIDE SEQUENCE</scope>
    <source>
        <strain evidence="1">C29</strain>
        <tissue evidence="1">Fin</tissue>
    </source>
</reference>
<protein>
    <submittedName>
        <fullName evidence="1">Uncharacterized protein</fullName>
    </submittedName>
</protein>
<proteinExistence type="predicted"/>
<keyword evidence="2" id="KW-1185">Reference proteome</keyword>
<comment type="caution">
    <text evidence="1">The sequence shown here is derived from an EMBL/GenBank/DDBJ whole genome shotgun (WGS) entry which is preliminary data.</text>
</comment>
<evidence type="ECO:0000313" key="2">
    <source>
        <dbReference type="Proteomes" id="UP001174136"/>
    </source>
</evidence>
<name>A0AA47N4S8_MERPO</name>